<dbReference type="PANTHER" id="PTHR36435">
    <property type="entry name" value="SLR1288 PROTEIN"/>
    <property type="match status" value="1"/>
</dbReference>
<evidence type="ECO:0000313" key="3">
    <source>
        <dbReference type="EMBL" id="MBB3702099.1"/>
    </source>
</evidence>
<reference evidence="3 4" key="1">
    <citation type="submission" date="2020-08" db="EMBL/GenBank/DDBJ databases">
        <title>Genomic Encyclopedia of Type Strains, Phase IV (KMG-IV): sequencing the most valuable type-strain genomes for metagenomic binning, comparative biology and taxonomic classification.</title>
        <authorList>
            <person name="Goeker M."/>
        </authorList>
    </citation>
    <scope>NUCLEOTIDE SEQUENCE [LARGE SCALE GENOMIC DNA]</scope>
    <source>
        <strain evidence="3 4">DSM 22548</strain>
    </source>
</reference>
<dbReference type="Proteomes" id="UP000541425">
    <property type="component" value="Unassembled WGS sequence"/>
</dbReference>
<evidence type="ECO:0000256" key="1">
    <source>
        <dbReference type="SAM" id="Phobius"/>
    </source>
</evidence>
<feature type="transmembrane region" description="Helical" evidence="1">
    <location>
        <begin position="89"/>
        <end position="111"/>
    </location>
</feature>
<evidence type="ECO:0000313" key="4">
    <source>
        <dbReference type="Proteomes" id="UP000541425"/>
    </source>
</evidence>
<dbReference type="AlphaFoldDB" id="A0A7W5YDB6"/>
<feature type="transmembrane region" description="Helical" evidence="1">
    <location>
        <begin position="12"/>
        <end position="35"/>
    </location>
</feature>
<dbReference type="InterPro" id="IPR052710">
    <property type="entry name" value="CAAX_protease"/>
</dbReference>
<dbReference type="Pfam" id="PF02517">
    <property type="entry name" value="Rce1-like"/>
    <property type="match status" value="1"/>
</dbReference>
<feature type="domain" description="CAAX prenyl protease 2/Lysostaphin resistance protein A-like" evidence="2">
    <location>
        <begin position="133"/>
        <end position="218"/>
    </location>
</feature>
<keyword evidence="1" id="KW-0812">Transmembrane</keyword>
<organism evidence="3 4">
    <name type="scientific">Alloprevotella rava</name>
    <dbReference type="NCBI Taxonomy" id="671218"/>
    <lineage>
        <taxon>Bacteria</taxon>
        <taxon>Pseudomonadati</taxon>
        <taxon>Bacteroidota</taxon>
        <taxon>Bacteroidia</taxon>
        <taxon>Bacteroidales</taxon>
        <taxon>Prevotellaceae</taxon>
        <taxon>Alloprevotella</taxon>
    </lineage>
</organism>
<dbReference type="PANTHER" id="PTHR36435:SF1">
    <property type="entry name" value="CAAX AMINO TERMINAL PROTEASE FAMILY PROTEIN"/>
    <property type="match status" value="1"/>
</dbReference>
<dbReference type="EMBL" id="JACICA010000002">
    <property type="protein sequence ID" value="MBB3702099.1"/>
    <property type="molecule type" value="Genomic_DNA"/>
</dbReference>
<feature type="transmembrane region" description="Helical" evidence="1">
    <location>
        <begin position="55"/>
        <end position="77"/>
    </location>
</feature>
<dbReference type="GO" id="GO:0080120">
    <property type="term" value="P:CAAX-box protein maturation"/>
    <property type="evidence" value="ECO:0007669"/>
    <property type="project" value="UniProtKB-ARBA"/>
</dbReference>
<accession>A0A7W5YDB6</accession>
<keyword evidence="1" id="KW-1133">Transmembrane helix</keyword>
<feature type="transmembrane region" description="Helical" evidence="1">
    <location>
        <begin position="167"/>
        <end position="196"/>
    </location>
</feature>
<evidence type="ECO:0000259" key="2">
    <source>
        <dbReference type="Pfam" id="PF02517"/>
    </source>
</evidence>
<feature type="transmembrane region" description="Helical" evidence="1">
    <location>
        <begin position="238"/>
        <end position="256"/>
    </location>
</feature>
<dbReference type="InterPro" id="IPR003675">
    <property type="entry name" value="Rce1/LyrA-like_dom"/>
</dbReference>
<keyword evidence="1" id="KW-0472">Membrane</keyword>
<sequence>MTEKQSYVAKIAIIIGLYLIVQVLAGAVALVAGNWNNLMAGLPLDQKALLADARWVGIALFFGNLIMMVLMWVFRLVRRNFLPSPPAGTLHGWGWGIVAFFLVVFGVNGVFSPLDLSDGGTTQMFQGMADNPICFLSLTLIGPIAEEFVFREGIQRHLVASKVPMKWAIIISAALFSVIHLNLAQSVPAFFLGYALGLLYARTGDIRLSAAAHVLNNTLAVLLFQVSEADDLTKIVGVYPLVAFSSVLLISGFLLFSHWWKKSEPQNNPPAIE</sequence>
<gene>
    <name evidence="3" type="ORF">FHS60_000552</name>
</gene>
<proteinExistence type="predicted"/>
<name>A0A7W5YDB6_9BACT</name>
<comment type="caution">
    <text evidence="3">The sequence shown here is derived from an EMBL/GenBank/DDBJ whole genome shotgun (WGS) entry which is preliminary data.</text>
</comment>
<protein>
    <recommendedName>
        <fullName evidence="2">CAAX prenyl protease 2/Lysostaphin resistance protein A-like domain-containing protein</fullName>
    </recommendedName>
</protein>
<dbReference type="RefSeq" id="WP_183694582.1">
    <property type="nucleotide sequence ID" value="NZ_JACICA010000002.1"/>
</dbReference>
<dbReference type="GO" id="GO:0004175">
    <property type="term" value="F:endopeptidase activity"/>
    <property type="evidence" value="ECO:0007669"/>
    <property type="project" value="UniProtKB-ARBA"/>
</dbReference>